<reference evidence="17" key="2">
    <citation type="submission" date="2019-01" db="UniProtKB">
        <authorList>
            <consortium name="EnsemblPlants"/>
        </authorList>
    </citation>
    <scope>IDENTIFICATION</scope>
    <source>
        <strain evidence="17">cv. Heinz 1706</strain>
    </source>
</reference>
<evidence type="ECO:0000256" key="11">
    <source>
        <dbReference type="ARBA" id="ARBA00022842"/>
    </source>
</evidence>
<comment type="similarity">
    <text evidence="4">Belongs to the Nudix hydrolase family.</text>
</comment>
<dbReference type="AlphaFoldDB" id="A0A3Q7IR91"/>
<evidence type="ECO:0000256" key="2">
    <source>
        <dbReference type="ARBA" id="ARBA00001946"/>
    </source>
</evidence>
<dbReference type="STRING" id="4081.A0A3Q7IR91"/>
<dbReference type="Gene3D" id="3.90.79.10">
    <property type="entry name" value="Nucleoside Triphosphate Pyrophosphohydrolase"/>
    <property type="match status" value="1"/>
</dbReference>
<keyword evidence="13" id="KW-0464">Manganese</keyword>
<evidence type="ECO:0000256" key="7">
    <source>
        <dbReference type="ARBA" id="ARBA00022618"/>
    </source>
</evidence>
<evidence type="ECO:0000256" key="1">
    <source>
        <dbReference type="ARBA" id="ARBA00001936"/>
    </source>
</evidence>
<dbReference type="CDD" id="cd04666">
    <property type="entry name" value="NUDIX_DIPP2_like_Nudt4"/>
    <property type="match status" value="1"/>
</dbReference>
<keyword evidence="10" id="KW-0378">Hydrolase</keyword>
<comment type="cofactor">
    <cofactor evidence="2">
        <name>Mg(2+)</name>
        <dbReference type="ChEBI" id="CHEBI:18420"/>
    </cofactor>
</comment>
<reference evidence="17" key="1">
    <citation type="journal article" date="2012" name="Nature">
        <title>The tomato genome sequence provides insights into fleshy fruit evolution.</title>
        <authorList>
            <consortium name="Tomato Genome Consortium"/>
        </authorList>
    </citation>
    <scope>NUCLEOTIDE SEQUENCE [LARGE SCALE GENOMIC DNA]</scope>
    <source>
        <strain evidence="17">cv. Heinz 1706</strain>
    </source>
</reference>
<dbReference type="GO" id="GO:0007076">
    <property type="term" value="P:mitotic chromosome condensation"/>
    <property type="evidence" value="ECO:0000318"/>
    <property type="project" value="GO_Central"/>
</dbReference>
<evidence type="ECO:0000256" key="14">
    <source>
        <dbReference type="ARBA" id="ARBA00023306"/>
    </source>
</evidence>
<dbReference type="PROSITE" id="PS00893">
    <property type="entry name" value="NUDIX_BOX"/>
    <property type="match status" value="1"/>
</dbReference>
<evidence type="ECO:0000256" key="3">
    <source>
        <dbReference type="ARBA" id="ARBA00004286"/>
    </source>
</evidence>
<comment type="cofactor">
    <cofactor evidence="1">
        <name>Mn(2+)</name>
        <dbReference type="ChEBI" id="CHEBI:29035"/>
    </cofactor>
</comment>
<comment type="similarity">
    <text evidence="5">Belongs to the CND3 (condensin subunit 3) family.</text>
</comment>
<dbReference type="SUPFAM" id="SSF48371">
    <property type="entry name" value="ARM repeat"/>
    <property type="match status" value="1"/>
</dbReference>
<evidence type="ECO:0000313" key="18">
    <source>
        <dbReference type="Proteomes" id="UP000004994"/>
    </source>
</evidence>
<keyword evidence="9" id="KW-0498">Mitosis</keyword>
<feature type="domain" description="Nudix hydrolase" evidence="16">
    <location>
        <begin position="1023"/>
        <end position="1161"/>
    </location>
</feature>
<dbReference type="InterPro" id="IPR015797">
    <property type="entry name" value="NUDIX_hydrolase-like_dom_sf"/>
</dbReference>
<evidence type="ECO:0000313" key="17">
    <source>
        <dbReference type="EnsemblPlants" id="Solyc11g011370.2.1"/>
    </source>
</evidence>
<dbReference type="GO" id="GO:0016462">
    <property type="term" value="F:pyrophosphatase activity"/>
    <property type="evidence" value="ECO:0007669"/>
    <property type="project" value="InterPro"/>
</dbReference>
<dbReference type="GO" id="GO:0000793">
    <property type="term" value="C:condensed chromosome"/>
    <property type="evidence" value="ECO:0000318"/>
    <property type="project" value="GO_Central"/>
</dbReference>
<evidence type="ECO:0000256" key="13">
    <source>
        <dbReference type="ARBA" id="ARBA00023211"/>
    </source>
</evidence>
<keyword evidence="11" id="KW-0460">Magnesium</keyword>
<evidence type="ECO:0000256" key="4">
    <source>
        <dbReference type="ARBA" id="ARBA00005582"/>
    </source>
</evidence>
<dbReference type="GO" id="GO:0051301">
    <property type="term" value="P:cell division"/>
    <property type="evidence" value="ECO:0007669"/>
    <property type="project" value="UniProtKB-KW"/>
</dbReference>
<dbReference type="GO" id="GO:0046872">
    <property type="term" value="F:metal ion binding"/>
    <property type="evidence" value="ECO:0007669"/>
    <property type="project" value="UniProtKB-KW"/>
</dbReference>
<organism evidence="17">
    <name type="scientific">Solanum lycopersicum</name>
    <name type="common">Tomato</name>
    <name type="synonym">Lycopersicon esculentum</name>
    <dbReference type="NCBI Taxonomy" id="4081"/>
    <lineage>
        <taxon>Eukaryota</taxon>
        <taxon>Viridiplantae</taxon>
        <taxon>Streptophyta</taxon>
        <taxon>Embryophyta</taxon>
        <taxon>Tracheophyta</taxon>
        <taxon>Spermatophyta</taxon>
        <taxon>Magnoliopsida</taxon>
        <taxon>eudicotyledons</taxon>
        <taxon>Gunneridae</taxon>
        <taxon>Pentapetalae</taxon>
        <taxon>asterids</taxon>
        <taxon>lamiids</taxon>
        <taxon>Solanales</taxon>
        <taxon>Solanaceae</taxon>
        <taxon>Solanoideae</taxon>
        <taxon>Solaneae</taxon>
        <taxon>Solanum</taxon>
        <taxon>Solanum subgen. Lycopersicon</taxon>
    </lineage>
</organism>
<keyword evidence="18" id="KW-1185">Reference proteome</keyword>
<evidence type="ECO:0000256" key="6">
    <source>
        <dbReference type="ARBA" id="ARBA00022454"/>
    </source>
</evidence>
<protein>
    <recommendedName>
        <fullName evidence="16">Nudix hydrolase domain-containing protein</fullName>
    </recommendedName>
</protein>
<dbReference type="InterPro" id="IPR011989">
    <property type="entry name" value="ARM-like"/>
</dbReference>
<dbReference type="OMA" id="FRATQIT"/>
<feature type="region of interest" description="Disordered" evidence="15">
    <location>
        <begin position="808"/>
        <end position="830"/>
    </location>
</feature>
<dbReference type="Pfam" id="PF00293">
    <property type="entry name" value="NUDIX"/>
    <property type="match status" value="1"/>
</dbReference>
<evidence type="ECO:0000256" key="15">
    <source>
        <dbReference type="SAM" id="MobiDB-lite"/>
    </source>
</evidence>
<dbReference type="InterPro" id="IPR020084">
    <property type="entry name" value="NUDIX_hydrolase_CS"/>
</dbReference>
<dbReference type="PANTHER" id="PTHR14418">
    <property type="entry name" value="CONDENSIN COMPLEX SUBUNIT 3-RELATED"/>
    <property type="match status" value="1"/>
</dbReference>
<name>A0A3Q7IR91_SOLLC</name>
<evidence type="ECO:0000256" key="12">
    <source>
        <dbReference type="ARBA" id="ARBA00023067"/>
    </source>
</evidence>
<dbReference type="InParanoid" id="A0A3Q7IR91"/>
<accession>A0A3Q7IR91</accession>
<dbReference type="FunCoup" id="A0A3Q7IR91">
    <property type="interactions" value="1523"/>
</dbReference>
<dbReference type="InterPro" id="IPR000086">
    <property type="entry name" value="NUDIX_hydrolase_dom"/>
</dbReference>
<dbReference type="EnsemblPlants" id="Solyc11g011370.2.1">
    <property type="protein sequence ID" value="Solyc11g011370.2.1"/>
    <property type="gene ID" value="Solyc11g011370.2"/>
</dbReference>
<dbReference type="PANTHER" id="PTHR14418:SF5">
    <property type="entry name" value="CONDENSIN COMPLEX SUBUNIT 3"/>
    <property type="match status" value="1"/>
</dbReference>
<dbReference type="PROSITE" id="PS51462">
    <property type="entry name" value="NUDIX"/>
    <property type="match status" value="1"/>
</dbReference>
<dbReference type="InterPro" id="IPR016024">
    <property type="entry name" value="ARM-type_fold"/>
</dbReference>
<keyword evidence="14" id="KW-0131">Cell cycle</keyword>
<evidence type="ECO:0000256" key="9">
    <source>
        <dbReference type="ARBA" id="ARBA00022776"/>
    </source>
</evidence>
<dbReference type="InterPro" id="IPR027165">
    <property type="entry name" value="CND3"/>
</dbReference>
<proteinExistence type="inferred from homology"/>
<comment type="subcellular location">
    <subcellularLocation>
        <location evidence="3">Chromosome</location>
    </subcellularLocation>
</comment>
<evidence type="ECO:0000259" key="16">
    <source>
        <dbReference type="PROSITE" id="PS51462"/>
    </source>
</evidence>
<evidence type="ECO:0000256" key="10">
    <source>
        <dbReference type="ARBA" id="ARBA00022801"/>
    </source>
</evidence>
<dbReference type="InterPro" id="IPR047198">
    <property type="entry name" value="DDP-like_NUDIX"/>
</dbReference>
<keyword evidence="8" id="KW-0479">Metal-binding</keyword>
<dbReference type="FunFam" id="3.90.79.10:FF:000022">
    <property type="entry name" value="Nudix hydrolase 17, mitochondrial"/>
    <property type="match status" value="1"/>
</dbReference>
<dbReference type="SUPFAM" id="SSF55811">
    <property type="entry name" value="Nudix"/>
    <property type="match status" value="1"/>
</dbReference>
<dbReference type="Gene3D" id="1.25.10.10">
    <property type="entry name" value="Leucine-rich Repeat Variant"/>
    <property type="match status" value="1"/>
</dbReference>
<dbReference type="InterPro" id="IPR025977">
    <property type="entry name" value="Cnd3_C"/>
</dbReference>
<dbReference type="GO" id="GO:0000796">
    <property type="term" value="C:condensin complex"/>
    <property type="evidence" value="ECO:0007669"/>
    <property type="project" value="InterPro"/>
</dbReference>
<sequence>MPVPAVDEEELQRKLTEKVARVLDDARSSQATHLRKLKELLALRSATKSSEKFFDAFSRALTPIFDFQRRTASAERIIRFVTVFATARDAKSASDCDEFLERFLKFLLVAAVAANKTARIRACQIISEIIIRLPDDTEVSSDLWDEVLECMKLRVGDKVAAVRTFSVRALSRFVNDTDNVDILELFLETLPLEQNADVRRTIVLCLPPSHASSAAIIECTLDVSESVRKAAYCVIASKFPLQSLSIKLRTLILERGLADRASSVVRECFNMLKDEWLNKCCNGDPLELLKYLDVETYESVGESAMDSLLKAGLIKLQDGQSMRQFLRSNNDTVEGQCNLSIQLMEAEVAFFWRAVCRHLQMEAQAKGSEAATTMGTESAVYAAEASDKNDLLDRVLPASIGDYVELIKAHTVAGINYRFASRQLLLLGAMLDFSDITNRRVANGFLQELLHIPLDHELDEHDNEVVIGDGINLGGDKDWAAAVAELTRKVHSAPGEFEEVVLRVVEELARPCRERTADFMQWLHCLAVISLLLEHAQSFRWMHGKAIEPTEVLHSVLLPGAKHVHIDVQRAAIRCLGLFGLLERRPSEDLVKQLRSSFVKGPSSITVMASKALIDLGLWHAPNIVDKAMNQDLSSQLRDHKINLSDIKFSIGSEDLEIELLDLLYAGLEKHNSGDSDDDDEHETVQTVLGEGFAKILLLSKKYPSIPTLSNPLLLAKLINLYFCSENKELERLKQCLSVFFEHYPSLSLNHKKCLSKAFMPVMRSLWPGINGNATGSSFMVSNMRKRATQASRFMVQMMQAPLYYEETAPDNENDNGNHDASAGPSSVHESGEEGLAIRIASEVASFHAKKTASEKAYISALCKTLFLLHFRPAEQEAVKLMRQLLNRVALLAEKELLKELKQMAERLKGLDKSPDVKLSSDEVQLILGKLDLDITLDEDESMEVLPTPAPKSTRATRTRRRAKEAEESSSDEELLQSVVPTHPIVTSTRSQRASKTAALSKMTDMVVLVSRSGRHLQRYNKGRRQVVGCIPYRYKDFTELSLIDEDAFEVLLISPQRKGKGLLFPKGGWEEDETIEDAAQRETIEEAGVRGEVECKLGTWYFENKTGDTAYEGHMFPLFVTEELDYWPEKEIRERTWMNVREARKLCQNGWMKEALEVLVSRLTSQISIIEPSSSGRTTILPWGCRAQILSPPLSSSTEEA</sequence>
<evidence type="ECO:0000256" key="8">
    <source>
        <dbReference type="ARBA" id="ARBA00022723"/>
    </source>
</evidence>
<evidence type="ECO:0000256" key="5">
    <source>
        <dbReference type="ARBA" id="ARBA00006533"/>
    </source>
</evidence>
<dbReference type="Proteomes" id="UP000004994">
    <property type="component" value="Chromosome 11"/>
</dbReference>
<feature type="region of interest" description="Disordered" evidence="15">
    <location>
        <begin position="945"/>
        <end position="976"/>
    </location>
</feature>
<dbReference type="Gramene" id="Solyc11g011370.2.1">
    <property type="protein sequence ID" value="Solyc11g011370.2.1"/>
    <property type="gene ID" value="Solyc11g011370.2"/>
</dbReference>
<keyword evidence="7" id="KW-0132">Cell division</keyword>
<keyword evidence="12" id="KW-0226">DNA condensation</keyword>
<dbReference type="Pfam" id="PF12719">
    <property type="entry name" value="Cnd3"/>
    <property type="match status" value="1"/>
</dbReference>
<keyword evidence="6" id="KW-0158">Chromosome</keyword>
<dbReference type="PaxDb" id="4081-Solyc11g011370.1.1"/>